<dbReference type="WBParaSite" id="HPBE_0002508001-mRNA-1">
    <property type="protein sequence ID" value="HPBE_0002508001-mRNA-1"/>
    <property type="gene ID" value="HPBE_0002508001"/>
</dbReference>
<organism evidence="13 14">
    <name type="scientific">Heligmosomoides polygyrus</name>
    <name type="common">Parasitic roundworm</name>
    <dbReference type="NCBI Taxonomy" id="6339"/>
    <lineage>
        <taxon>Eukaryota</taxon>
        <taxon>Metazoa</taxon>
        <taxon>Ecdysozoa</taxon>
        <taxon>Nematoda</taxon>
        <taxon>Chromadorea</taxon>
        <taxon>Rhabditida</taxon>
        <taxon>Rhabditina</taxon>
        <taxon>Rhabditomorpha</taxon>
        <taxon>Strongyloidea</taxon>
        <taxon>Heligmosomidae</taxon>
        <taxon>Heligmosomoides</taxon>
    </lineage>
</organism>
<reference evidence="14" key="2">
    <citation type="submission" date="2019-09" db="UniProtKB">
        <authorList>
            <consortium name="WormBaseParasite"/>
        </authorList>
    </citation>
    <scope>IDENTIFICATION</scope>
</reference>
<dbReference type="InterPro" id="IPR002394">
    <property type="entry name" value="Nicotinic_acetylcholine_rcpt"/>
</dbReference>
<evidence type="ECO:0000313" key="13">
    <source>
        <dbReference type="Proteomes" id="UP000050761"/>
    </source>
</evidence>
<keyword evidence="13" id="KW-1185">Reference proteome</keyword>
<dbReference type="GO" id="GO:0022848">
    <property type="term" value="F:acetylcholine-gated monoatomic cation-selective channel activity"/>
    <property type="evidence" value="ECO:0007669"/>
    <property type="project" value="InterPro"/>
</dbReference>
<evidence type="ECO:0000256" key="4">
    <source>
        <dbReference type="ARBA" id="ARBA00023018"/>
    </source>
</evidence>
<dbReference type="InterPro" id="IPR006201">
    <property type="entry name" value="Neur_channel"/>
</dbReference>
<sequence>MQPRPTVSAFPYAYLGIFRRAPPDGVVQITHEMELVHIITVDELKQTMRVLVYVIEEWEDATLSWDPTNFSGLRITWIPEESIWVPDIIVFNMLDHQELLHSVRSPIRVHYTGRVTFSYPAIYTVMCRIGEVLFTKKKALSSFSVM</sequence>
<gene>
    <name evidence="12" type="ORF">HPBE_LOCUS25079</name>
</gene>
<keyword evidence="1" id="KW-0813">Transport</keyword>
<protein>
    <submittedName>
        <fullName evidence="14">Neur_chan_LBD domain-containing protein</fullName>
    </submittedName>
</protein>
<dbReference type="InterPro" id="IPR006202">
    <property type="entry name" value="Neur_chan_lig-bd"/>
</dbReference>
<keyword evidence="6" id="KW-0472">Membrane</keyword>
<dbReference type="PANTHER" id="PTHR18945">
    <property type="entry name" value="NEUROTRANSMITTER GATED ION CHANNEL"/>
    <property type="match status" value="1"/>
</dbReference>
<evidence type="ECO:0000256" key="7">
    <source>
        <dbReference type="ARBA" id="ARBA00023170"/>
    </source>
</evidence>
<dbReference type="InterPro" id="IPR036734">
    <property type="entry name" value="Neur_chan_lig-bd_sf"/>
</dbReference>
<dbReference type="Pfam" id="PF02931">
    <property type="entry name" value="Neur_chan_LBD"/>
    <property type="match status" value="1"/>
</dbReference>
<evidence type="ECO:0000256" key="3">
    <source>
        <dbReference type="ARBA" id="ARBA00022692"/>
    </source>
</evidence>
<dbReference type="CDD" id="cd18989">
    <property type="entry name" value="LGIC_ECD_cation"/>
    <property type="match status" value="1"/>
</dbReference>
<proteinExistence type="predicted"/>
<keyword evidence="9" id="KW-0407">Ion channel</keyword>
<keyword evidence="3" id="KW-0812">Transmembrane</keyword>
<evidence type="ECO:0000256" key="8">
    <source>
        <dbReference type="ARBA" id="ARBA00023286"/>
    </source>
</evidence>
<keyword evidence="7" id="KW-0675">Receptor</keyword>
<comment type="subcellular location">
    <subcellularLocation>
        <location evidence="10">Synaptic cell membrane</location>
        <topology evidence="10">Multi-pass membrane protein</topology>
    </subcellularLocation>
</comment>
<keyword evidence="2" id="KW-1003">Cell membrane</keyword>
<evidence type="ECO:0000259" key="11">
    <source>
        <dbReference type="Pfam" id="PF02931"/>
    </source>
</evidence>
<evidence type="ECO:0000256" key="2">
    <source>
        <dbReference type="ARBA" id="ARBA00022475"/>
    </source>
</evidence>
<reference evidence="12 13" key="1">
    <citation type="submission" date="2018-11" db="EMBL/GenBank/DDBJ databases">
        <authorList>
            <consortium name="Pathogen Informatics"/>
        </authorList>
    </citation>
    <scope>NUCLEOTIDE SEQUENCE [LARGE SCALE GENOMIC DNA]</scope>
</reference>
<keyword evidence="5" id="KW-0406">Ion transport</keyword>
<evidence type="ECO:0000256" key="9">
    <source>
        <dbReference type="ARBA" id="ARBA00023303"/>
    </source>
</evidence>
<dbReference type="PRINTS" id="PR00254">
    <property type="entry name" value="NICOTINICR"/>
</dbReference>
<keyword evidence="4" id="KW-0770">Synapse</keyword>
<feature type="domain" description="Neurotransmitter-gated ion-channel ligand-binding" evidence="11">
    <location>
        <begin position="25"/>
        <end position="129"/>
    </location>
</feature>
<accession>A0A183GQW0</accession>
<evidence type="ECO:0000256" key="1">
    <source>
        <dbReference type="ARBA" id="ARBA00022448"/>
    </source>
</evidence>
<dbReference type="EMBL" id="UZAH01037310">
    <property type="protein sequence ID" value="VDP48974.1"/>
    <property type="molecule type" value="Genomic_DNA"/>
</dbReference>
<keyword evidence="8" id="KW-1071">Ligand-gated ion channel</keyword>
<evidence type="ECO:0000256" key="10">
    <source>
        <dbReference type="ARBA" id="ARBA00034099"/>
    </source>
</evidence>
<dbReference type="GO" id="GO:0045211">
    <property type="term" value="C:postsynaptic membrane"/>
    <property type="evidence" value="ECO:0007669"/>
    <property type="project" value="InterPro"/>
</dbReference>
<dbReference type="OrthoDB" id="410315at2759"/>
<dbReference type="GO" id="GO:0004888">
    <property type="term" value="F:transmembrane signaling receptor activity"/>
    <property type="evidence" value="ECO:0007669"/>
    <property type="project" value="InterPro"/>
</dbReference>
<dbReference type="Proteomes" id="UP000050761">
    <property type="component" value="Unassembled WGS sequence"/>
</dbReference>
<dbReference type="SUPFAM" id="SSF63712">
    <property type="entry name" value="Nicotinic receptor ligand binding domain-like"/>
    <property type="match status" value="1"/>
</dbReference>
<accession>A0A3P8EV69</accession>
<evidence type="ECO:0000313" key="12">
    <source>
        <dbReference type="EMBL" id="VDP48974.1"/>
    </source>
</evidence>
<dbReference type="AlphaFoldDB" id="A0A183GQW0"/>
<evidence type="ECO:0000256" key="6">
    <source>
        <dbReference type="ARBA" id="ARBA00023136"/>
    </source>
</evidence>
<evidence type="ECO:0000313" key="14">
    <source>
        <dbReference type="WBParaSite" id="HPBE_0002508001-mRNA-1"/>
    </source>
</evidence>
<evidence type="ECO:0000256" key="5">
    <source>
        <dbReference type="ARBA" id="ARBA00023065"/>
    </source>
</evidence>
<dbReference type="Gene3D" id="2.70.170.10">
    <property type="entry name" value="Neurotransmitter-gated ion-channel ligand-binding domain"/>
    <property type="match status" value="1"/>
</dbReference>
<name>A0A183GQW0_HELPZ</name>